<feature type="region of interest" description="Disordered" evidence="1">
    <location>
        <begin position="108"/>
        <end position="192"/>
    </location>
</feature>
<gene>
    <name evidence="2" type="ORF">TNIN_346661</name>
</gene>
<evidence type="ECO:0000313" key="3">
    <source>
        <dbReference type="Proteomes" id="UP000886998"/>
    </source>
</evidence>
<evidence type="ECO:0000256" key="1">
    <source>
        <dbReference type="SAM" id="MobiDB-lite"/>
    </source>
</evidence>
<accession>A0A8X6XWY1</accession>
<name>A0A8X6XWY1_9ARAC</name>
<evidence type="ECO:0000313" key="2">
    <source>
        <dbReference type="EMBL" id="GFY61104.1"/>
    </source>
</evidence>
<comment type="caution">
    <text evidence="2">The sequence shown here is derived from an EMBL/GenBank/DDBJ whole genome shotgun (WGS) entry which is preliminary data.</text>
</comment>
<reference evidence="2" key="1">
    <citation type="submission" date="2020-08" db="EMBL/GenBank/DDBJ databases">
        <title>Multicomponent nature underlies the extraordinary mechanical properties of spider dragline silk.</title>
        <authorList>
            <person name="Kono N."/>
            <person name="Nakamura H."/>
            <person name="Mori M."/>
            <person name="Yoshida Y."/>
            <person name="Ohtoshi R."/>
            <person name="Malay A.D."/>
            <person name="Moran D.A.P."/>
            <person name="Tomita M."/>
            <person name="Numata K."/>
            <person name="Arakawa K."/>
        </authorList>
    </citation>
    <scope>NUCLEOTIDE SEQUENCE</scope>
</reference>
<organism evidence="2 3">
    <name type="scientific">Trichonephila inaurata madagascariensis</name>
    <dbReference type="NCBI Taxonomy" id="2747483"/>
    <lineage>
        <taxon>Eukaryota</taxon>
        <taxon>Metazoa</taxon>
        <taxon>Ecdysozoa</taxon>
        <taxon>Arthropoda</taxon>
        <taxon>Chelicerata</taxon>
        <taxon>Arachnida</taxon>
        <taxon>Araneae</taxon>
        <taxon>Araneomorphae</taxon>
        <taxon>Entelegynae</taxon>
        <taxon>Araneoidea</taxon>
        <taxon>Nephilidae</taxon>
        <taxon>Trichonephila</taxon>
        <taxon>Trichonephila inaurata</taxon>
    </lineage>
</organism>
<dbReference type="EMBL" id="BMAV01013429">
    <property type="protein sequence ID" value="GFY61104.1"/>
    <property type="molecule type" value="Genomic_DNA"/>
</dbReference>
<sequence>MNKRGLPSSPNSKWPLRKKQIELPQKLVPDLQEERCKSKGDLSGPEENYLRGQVRVTRFDTPDRSPNTRVTKCRSRIQGTDDPAVTVQDKVDTPDSKIARRRMEVQRVGGPHHLKSLLEMSRTGESISQVPAKDSRPGPEEEGSLQSSRIQQGRSSPYLLRSRGDITRKAGFRPSGRSVQAQEGPVRSRREQ</sequence>
<keyword evidence="3" id="KW-1185">Reference proteome</keyword>
<feature type="region of interest" description="Disordered" evidence="1">
    <location>
        <begin position="57"/>
        <end position="88"/>
    </location>
</feature>
<protein>
    <submittedName>
        <fullName evidence="2">Uncharacterized protein</fullName>
    </submittedName>
</protein>
<feature type="compositionally biased region" description="Polar residues" evidence="1">
    <location>
        <begin position="144"/>
        <end position="155"/>
    </location>
</feature>
<proteinExistence type="predicted"/>
<dbReference type="Proteomes" id="UP000886998">
    <property type="component" value="Unassembled WGS sequence"/>
</dbReference>
<dbReference type="AlphaFoldDB" id="A0A8X6XWY1"/>